<dbReference type="Gene3D" id="1.20.1540.10">
    <property type="entry name" value="Rhomboid-like"/>
    <property type="match status" value="1"/>
</dbReference>
<dbReference type="OrthoDB" id="10257275at2759"/>
<feature type="transmembrane region" description="Helical" evidence="13">
    <location>
        <begin position="116"/>
        <end position="135"/>
    </location>
</feature>
<keyword evidence="7" id="KW-0378">Hydrolase</keyword>
<keyword evidence="9 13" id="KW-0472">Membrane</keyword>
<comment type="similarity">
    <text evidence="3">Belongs to the peptidase S54 family.</text>
</comment>
<evidence type="ECO:0000256" key="1">
    <source>
        <dbReference type="ARBA" id="ARBA00000156"/>
    </source>
</evidence>
<dbReference type="PANTHER" id="PTHR43066">
    <property type="entry name" value="RHOMBOID-RELATED PROTEIN"/>
    <property type="match status" value="1"/>
</dbReference>
<evidence type="ECO:0000256" key="10">
    <source>
        <dbReference type="ARBA" id="ARBA00037147"/>
    </source>
</evidence>
<feature type="transmembrane region" description="Helical" evidence="13">
    <location>
        <begin position="155"/>
        <end position="188"/>
    </location>
</feature>
<comment type="catalytic activity">
    <reaction evidence="1">
        <text>Cleaves type-1 transmembrane domains using a catalytic dyad composed of serine and histidine that are contributed by different transmembrane domains.</text>
        <dbReference type="EC" id="3.4.21.105"/>
    </reaction>
</comment>
<dbReference type="GO" id="GO:0005794">
    <property type="term" value="C:Golgi apparatus"/>
    <property type="evidence" value="ECO:0007669"/>
    <property type="project" value="UniProtKB-SubCell"/>
</dbReference>
<evidence type="ECO:0000259" key="14">
    <source>
        <dbReference type="Pfam" id="PF01694"/>
    </source>
</evidence>
<dbReference type="KEGG" id="zmk:HG535_0A06740"/>
<evidence type="ECO:0000256" key="11">
    <source>
        <dbReference type="ARBA" id="ARBA00039804"/>
    </source>
</evidence>
<comment type="function">
    <text evidence="10">Probable rhomboid-type serine protease that catalyzes intramembrane proteolysis.</text>
</comment>
<dbReference type="AlphaFoldDB" id="A0A7H9AYT1"/>
<dbReference type="PANTHER" id="PTHR43066:SF1">
    <property type="entry name" value="RHOMBOID PROTEIN 2"/>
    <property type="match status" value="1"/>
</dbReference>
<keyword evidence="8 13" id="KW-1133">Transmembrane helix</keyword>
<dbReference type="Pfam" id="PF01694">
    <property type="entry name" value="Rhomboid"/>
    <property type="match status" value="1"/>
</dbReference>
<name>A0A7H9AYT1_ZYGMR</name>
<gene>
    <name evidence="15" type="ORF">HG535_0A06740</name>
</gene>
<dbReference type="GO" id="GO:0004252">
    <property type="term" value="F:serine-type endopeptidase activity"/>
    <property type="evidence" value="ECO:0007669"/>
    <property type="project" value="InterPro"/>
</dbReference>
<evidence type="ECO:0000256" key="2">
    <source>
        <dbReference type="ARBA" id="ARBA00004257"/>
    </source>
</evidence>
<evidence type="ECO:0000256" key="5">
    <source>
        <dbReference type="ARBA" id="ARBA00022670"/>
    </source>
</evidence>
<dbReference type="GO" id="GO:0006508">
    <property type="term" value="P:proteolysis"/>
    <property type="evidence" value="ECO:0007669"/>
    <property type="project" value="UniProtKB-KW"/>
</dbReference>
<comment type="subcellular location">
    <subcellularLocation>
        <location evidence="2">Golgi apparatus</location>
        <location evidence="2">cis-Golgi network membrane</location>
        <topology evidence="2">Multi-pass membrane protein</topology>
    </subcellularLocation>
</comment>
<evidence type="ECO:0000313" key="15">
    <source>
        <dbReference type="EMBL" id="QLG70732.1"/>
    </source>
</evidence>
<sequence>MTAWSKFLPLHGKPPSALSIGLMVFLPFLFLLNKLIPINDKMSLSPKSIFNLGRLSNYPLIHLSLTHLIFNMLALFGPLNIFEAQHGTVHTGVFLNLSALLSGLMYCIVGKLIYPDVSVAGASGWCFTLFGYFSVKESTVNPRYEIRGTSYSFPTLYMPFVMLVFISLIIPGASFWGHLFGLLVGYFIGFKESLFSKLMPPSWIIIKIEAKLDRLIKLIPSWVKYYKEEDMTGRSTTEYTSIFGTNLSLPLHTTDHQTSNSSGRVLGTAQS</sequence>
<dbReference type="GeneID" id="59234368"/>
<dbReference type="InterPro" id="IPR022764">
    <property type="entry name" value="Peptidase_S54_rhomboid_dom"/>
</dbReference>
<reference evidence="15 16" key="1">
    <citation type="submission" date="2020-07" db="EMBL/GenBank/DDBJ databases">
        <title>The yeast mating-type switching endonuclease HO is a domesticated member of an unorthodox homing genetic element family.</title>
        <authorList>
            <person name="Coughlan A.Y."/>
            <person name="Lombardi L."/>
            <person name="Braun-Galleani S."/>
            <person name="Martos A.R."/>
            <person name="Galeote V."/>
            <person name="Bigey F."/>
            <person name="Dequin S."/>
            <person name="Byrne K.P."/>
            <person name="Wolfe K.H."/>
        </authorList>
    </citation>
    <scope>NUCLEOTIDE SEQUENCE [LARGE SCALE GENOMIC DNA]</scope>
    <source>
        <strain evidence="15 16">NRRL Y-6702</strain>
    </source>
</reference>
<evidence type="ECO:0000256" key="7">
    <source>
        <dbReference type="ARBA" id="ARBA00022801"/>
    </source>
</evidence>
<evidence type="ECO:0000256" key="4">
    <source>
        <dbReference type="ARBA" id="ARBA00013039"/>
    </source>
</evidence>
<keyword evidence="5" id="KW-0645">Protease</keyword>
<accession>A0A7H9AYT1</accession>
<dbReference type="RefSeq" id="XP_037142460.1">
    <property type="nucleotide sequence ID" value="XM_037286565.1"/>
</dbReference>
<feature type="transmembrane region" description="Helical" evidence="13">
    <location>
        <begin position="16"/>
        <end position="36"/>
    </location>
</feature>
<dbReference type="InterPro" id="IPR035952">
    <property type="entry name" value="Rhomboid-like_sf"/>
</dbReference>
<feature type="domain" description="Peptidase S54 rhomboid" evidence="14">
    <location>
        <begin position="54"/>
        <end position="191"/>
    </location>
</feature>
<evidence type="ECO:0000256" key="6">
    <source>
        <dbReference type="ARBA" id="ARBA00022692"/>
    </source>
</evidence>
<evidence type="ECO:0000256" key="3">
    <source>
        <dbReference type="ARBA" id="ARBA00009045"/>
    </source>
</evidence>
<keyword evidence="6 13" id="KW-0812">Transmembrane</keyword>
<dbReference type="GO" id="GO:0016020">
    <property type="term" value="C:membrane"/>
    <property type="evidence" value="ECO:0007669"/>
    <property type="project" value="InterPro"/>
</dbReference>
<organism evidence="15 16">
    <name type="scientific">Zygotorulaspora mrakii</name>
    <name type="common">Zygosaccharomyces mrakii</name>
    <dbReference type="NCBI Taxonomy" id="42260"/>
    <lineage>
        <taxon>Eukaryota</taxon>
        <taxon>Fungi</taxon>
        <taxon>Dikarya</taxon>
        <taxon>Ascomycota</taxon>
        <taxon>Saccharomycotina</taxon>
        <taxon>Saccharomycetes</taxon>
        <taxon>Saccharomycetales</taxon>
        <taxon>Saccharomycetaceae</taxon>
        <taxon>Zygotorulaspora</taxon>
    </lineage>
</organism>
<dbReference type="SUPFAM" id="SSF144091">
    <property type="entry name" value="Rhomboid-like"/>
    <property type="match status" value="1"/>
</dbReference>
<evidence type="ECO:0000256" key="9">
    <source>
        <dbReference type="ARBA" id="ARBA00023136"/>
    </source>
</evidence>
<feature type="transmembrane region" description="Helical" evidence="13">
    <location>
        <begin position="57"/>
        <end position="77"/>
    </location>
</feature>
<evidence type="ECO:0000256" key="8">
    <source>
        <dbReference type="ARBA" id="ARBA00022989"/>
    </source>
</evidence>
<evidence type="ECO:0000256" key="12">
    <source>
        <dbReference type="ARBA" id="ARBA00042081"/>
    </source>
</evidence>
<evidence type="ECO:0000256" key="13">
    <source>
        <dbReference type="SAM" id="Phobius"/>
    </source>
</evidence>
<evidence type="ECO:0000313" key="16">
    <source>
        <dbReference type="Proteomes" id="UP000509704"/>
    </source>
</evidence>
<proteinExistence type="inferred from homology"/>
<protein>
    <recommendedName>
        <fullName evidence="11">Rhomboid-type serine protease 2</fullName>
        <ecNumber evidence="4">3.4.21.105</ecNumber>
    </recommendedName>
    <alternativeName>
        <fullName evidence="12">Rhomboid protein 2</fullName>
    </alternativeName>
</protein>
<keyword evidence="16" id="KW-1185">Reference proteome</keyword>
<dbReference type="EMBL" id="CP058604">
    <property type="protein sequence ID" value="QLG70732.1"/>
    <property type="molecule type" value="Genomic_DNA"/>
</dbReference>
<dbReference type="EC" id="3.4.21.105" evidence="4"/>
<dbReference type="Proteomes" id="UP000509704">
    <property type="component" value="Chromosome 1"/>
</dbReference>